<gene>
    <name evidence="1" type="ORF">phiA829_181</name>
</gene>
<name>A0A1W6DYL8_9CAUD</name>
<dbReference type="EMBL" id="KY914485">
    <property type="protein sequence ID" value="ARK08001.1"/>
    <property type="molecule type" value="Genomic_DNA"/>
</dbReference>
<accession>A0A1W6DYL8</accession>
<evidence type="ECO:0000313" key="2">
    <source>
        <dbReference type="Proteomes" id="UP000221506"/>
    </source>
</evidence>
<dbReference type="Proteomes" id="UP000221506">
    <property type="component" value="Segment"/>
</dbReference>
<keyword evidence="2" id="KW-1185">Reference proteome</keyword>
<sequence length="70" mass="7998">MFTEDTEDVGYKLASSVRLAFDSREAAVESAYYARAEYDKWFRDQKLEMGRKVLELASKLGGKRLSELGN</sequence>
<reference evidence="1 2" key="1">
    <citation type="submission" date="2017-04" db="EMBL/GenBank/DDBJ databases">
        <title>Complete genome sequence and characterization of temperature-dependent bacteriophage phiA8-29 infecting Aeromonas.</title>
        <authorList>
            <person name="He Y."/>
            <person name="Yang H."/>
        </authorList>
    </citation>
    <scope>NUCLEOTIDE SEQUENCE [LARGE SCALE GENOMIC DNA]</scope>
</reference>
<protein>
    <submittedName>
        <fullName evidence="1">Uncharacterized protein</fullName>
    </submittedName>
</protein>
<organism evidence="1 2">
    <name type="scientific">Aeromonas phage phiA8-29</name>
    <dbReference type="NCBI Taxonomy" id="1978922"/>
    <lineage>
        <taxon>Viruses</taxon>
        <taxon>Duplodnaviria</taxon>
        <taxon>Heunggongvirae</taxon>
        <taxon>Uroviricota</taxon>
        <taxon>Caudoviricetes</taxon>
        <taxon>Pantevenvirales</taxon>
        <taxon>Ackermannviridae</taxon>
        <taxon>Tedavirus</taxon>
        <taxon>Tedavirus A829</taxon>
    </lineage>
</organism>
<evidence type="ECO:0000313" key="1">
    <source>
        <dbReference type="EMBL" id="ARK08001.1"/>
    </source>
</evidence>
<proteinExistence type="predicted"/>